<organism evidence="2 3">
    <name type="scientific">Habropoda laboriosa</name>
    <dbReference type="NCBI Taxonomy" id="597456"/>
    <lineage>
        <taxon>Eukaryota</taxon>
        <taxon>Metazoa</taxon>
        <taxon>Ecdysozoa</taxon>
        <taxon>Arthropoda</taxon>
        <taxon>Hexapoda</taxon>
        <taxon>Insecta</taxon>
        <taxon>Pterygota</taxon>
        <taxon>Neoptera</taxon>
        <taxon>Endopterygota</taxon>
        <taxon>Hymenoptera</taxon>
        <taxon>Apocrita</taxon>
        <taxon>Aculeata</taxon>
        <taxon>Apoidea</taxon>
        <taxon>Anthophila</taxon>
        <taxon>Apidae</taxon>
        <taxon>Habropoda</taxon>
    </lineage>
</organism>
<evidence type="ECO:0000313" key="2">
    <source>
        <dbReference type="EMBL" id="KOC70470.1"/>
    </source>
</evidence>
<evidence type="ECO:0000313" key="3">
    <source>
        <dbReference type="Proteomes" id="UP000053825"/>
    </source>
</evidence>
<dbReference type="AlphaFoldDB" id="A0A0L7RHY4"/>
<dbReference type="Pfam" id="PF17906">
    <property type="entry name" value="HTH_48"/>
    <property type="match status" value="1"/>
</dbReference>
<dbReference type="EMBL" id="KQ414588">
    <property type="protein sequence ID" value="KOC70470.1"/>
    <property type="molecule type" value="Genomic_DNA"/>
</dbReference>
<proteinExistence type="predicted"/>
<keyword evidence="3" id="KW-1185">Reference proteome</keyword>
<dbReference type="Gene3D" id="1.10.10.1450">
    <property type="match status" value="1"/>
</dbReference>
<dbReference type="InterPro" id="IPR041426">
    <property type="entry name" value="Mos1_HTH"/>
</dbReference>
<reference evidence="2 3" key="1">
    <citation type="submission" date="2015-07" db="EMBL/GenBank/DDBJ databases">
        <title>The genome of Habropoda laboriosa.</title>
        <authorList>
            <person name="Pan H."/>
            <person name="Kapheim K."/>
        </authorList>
    </citation>
    <scope>NUCLEOTIDE SEQUENCE [LARGE SCALE GENOMIC DNA]</scope>
    <source>
        <strain evidence="2">0110345459</strain>
    </source>
</reference>
<dbReference type="Proteomes" id="UP000053825">
    <property type="component" value="Unassembled WGS sequence"/>
</dbReference>
<evidence type="ECO:0000259" key="1">
    <source>
        <dbReference type="Pfam" id="PF17906"/>
    </source>
</evidence>
<sequence length="81" mass="9381">MSIDKINIRHVLLYEFSRGSTAMKTVKNICEVYGEDAVTGGVTQSGNGLIFNWIVHFSVFPSKIRLLRRWENVFRLRTESF</sequence>
<gene>
    <name evidence="2" type="ORF">WH47_00615</name>
</gene>
<feature type="domain" description="Mos1 transposase HTH" evidence="1">
    <location>
        <begin position="5"/>
        <end position="39"/>
    </location>
</feature>
<name>A0A0L7RHY4_9HYME</name>
<accession>A0A0L7RHY4</accession>
<protein>
    <recommendedName>
        <fullName evidence="1">Mos1 transposase HTH domain-containing protein</fullName>
    </recommendedName>
</protein>